<dbReference type="Proteomes" id="UP000050761">
    <property type="component" value="Unassembled WGS sequence"/>
</dbReference>
<evidence type="ECO:0000313" key="1">
    <source>
        <dbReference type="EMBL" id="VDO75044.1"/>
    </source>
</evidence>
<name>A0A183FLI3_HELPZ</name>
<dbReference type="AlphaFoldDB" id="A0A183FLI3"/>
<dbReference type="OrthoDB" id="10065749at2759"/>
<keyword evidence="2" id="KW-1185">Reference proteome</keyword>
<reference evidence="3" key="2">
    <citation type="submission" date="2019-09" db="UniProtKB">
        <authorList>
            <consortium name="WormBaseParasite"/>
        </authorList>
    </citation>
    <scope>IDENTIFICATION</scope>
</reference>
<evidence type="ECO:0000313" key="3">
    <source>
        <dbReference type="WBParaSite" id="HPBE_0000812501-mRNA-1"/>
    </source>
</evidence>
<accession>A0A3P7YST5</accession>
<dbReference type="WBParaSite" id="HPBE_0000812501-mRNA-1">
    <property type="protein sequence ID" value="HPBE_0000812501-mRNA-1"/>
    <property type="gene ID" value="HPBE_0000812501"/>
</dbReference>
<reference evidence="1 2" key="1">
    <citation type="submission" date="2018-11" db="EMBL/GenBank/DDBJ databases">
        <authorList>
            <consortium name="Pathogen Informatics"/>
        </authorList>
    </citation>
    <scope>NUCLEOTIDE SEQUENCE [LARGE SCALE GENOMIC DNA]</scope>
</reference>
<evidence type="ECO:0000313" key="2">
    <source>
        <dbReference type="Proteomes" id="UP000050761"/>
    </source>
</evidence>
<organism evidence="2 3">
    <name type="scientific">Heligmosomoides polygyrus</name>
    <name type="common">Parasitic roundworm</name>
    <dbReference type="NCBI Taxonomy" id="6339"/>
    <lineage>
        <taxon>Eukaryota</taxon>
        <taxon>Metazoa</taxon>
        <taxon>Ecdysozoa</taxon>
        <taxon>Nematoda</taxon>
        <taxon>Chromadorea</taxon>
        <taxon>Rhabditida</taxon>
        <taxon>Rhabditina</taxon>
        <taxon>Rhabditomorpha</taxon>
        <taxon>Strongyloidea</taxon>
        <taxon>Heligmosomidae</taxon>
        <taxon>Heligmosomoides</taxon>
    </lineage>
</organism>
<sequence>MEFMRFINFRNYSKTDFVSEFFEIFTHDYRERKEAPQCEDHGSSKGSCCSSPSSDVDWKKRFVNASRKLQKAVLVIAEMLQKMREINDRLNEFSKQRQAEFSTTTVALPQFDATDMGLLLGEKEVSLPRCSFIALAREQEAALLFEAEAMLLEYDHLKNGIRG</sequence>
<accession>A0A183FLI3</accession>
<dbReference type="EMBL" id="UZAH01026064">
    <property type="protein sequence ID" value="VDO75044.1"/>
    <property type="molecule type" value="Genomic_DNA"/>
</dbReference>
<proteinExistence type="predicted"/>
<gene>
    <name evidence="1" type="ORF">HPBE_LOCUS8126</name>
</gene>
<protein>
    <submittedName>
        <fullName evidence="3">Protein MIS12 homolog</fullName>
    </submittedName>
</protein>